<sequence>MNGIIIYTSKYGATKQYAEWLGEMLNLPAISSNRIMKNKLKKYNYILLGTPVYFGRFKLNAWLRHNIKTLIDKKLLLFIVSAATSE</sequence>
<dbReference type="RefSeq" id="WP_090655433.1">
    <property type="nucleotide sequence ID" value="NZ_FOXQ01000002.1"/>
</dbReference>
<dbReference type="GO" id="GO:0006783">
    <property type="term" value="P:heme biosynthetic process"/>
    <property type="evidence" value="ECO:0007669"/>
    <property type="project" value="TreeGrafter"/>
</dbReference>
<dbReference type="PANTHER" id="PTHR38030">
    <property type="entry name" value="PROTOPORPHYRINOGEN IX DEHYDROGENASE [MENAQUINONE]"/>
    <property type="match status" value="1"/>
</dbReference>
<organism evidence="2 3">
    <name type="scientific">Parafilimonas terrae</name>
    <dbReference type="NCBI Taxonomy" id="1465490"/>
    <lineage>
        <taxon>Bacteria</taxon>
        <taxon>Pseudomonadati</taxon>
        <taxon>Bacteroidota</taxon>
        <taxon>Chitinophagia</taxon>
        <taxon>Chitinophagales</taxon>
        <taxon>Chitinophagaceae</taxon>
        <taxon>Parafilimonas</taxon>
    </lineage>
</organism>
<dbReference type="Proteomes" id="UP000199031">
    <property type="component" value="Unassembled WGS sequence"/>
</dbReference>
<dbReference type="EMBL" id="FOXQ01000002">
    <property type="protein sequence ID" value="SFP80554.1"/>
    <property type="molecule type" value="Genomic_DNA"/>
</dbReference>
<reference evidence="2 3" key="1">
    <citation type="submission" date="2016-10" db="EMBL/GenBank/DDBJ databases">
        <authorList>
            <person name="de Groot N.N."/>
        </authorList>
    </citation>
    <scope>NUCLEOTIDE SEQUENCE [LARGE SCALE GENOMIC DNA]</scope>
    <source>
        <strain evidence="2 3">DSM 28286</strain>
    </source>
</reference>
<dbReference type="InterPro" id="IPR029039">
    <property type="entry name" value="Flavoprotein-like_sf"/>
</dbReference>
<dbReference type="OrthoDB" id="597684at2"/>
<dbReference type="PANTHER" id="PTHR38030:SF2">
    <property type="entry name" value="PROTOPORPHYRINOGEN IX DEHYDROGENASE [QUINONE]"/>
    <property type="match status" value="1"/>
</dbReference>
<accession>A0A1I5TBX5</accession>
<dbReference type="PROSITE" id="PS50902">
    <property type="entry name" value="FLAVODOXIN_LIKE"/>
    <property type="match status" value="1"/>
</dbReference>
<dbReference type="GO" id="GO:0010181">
    <property type="term" value="F:FMN binding"/>
    <property type="evidence" value="ECO:0007669"/>
    <property type="project" value="InterPro"/>
</dbReference>
<evidence type="ECO:0000313" key="3">
    <source>
        <dbReference type="Proteomes" id="UP000199031"/>
    </source>
</evidence>
<keyword evidence="3" id="KW-1185">Reference proteome</keyword>
<proteinExistence type="predicted"/>
<dbReference type="Gene3D" id="3.40.50.360">
    <property type="match status" value="1"/>
</dbReference>
<evidence type="ECO:0000259" key="1">
    <source>
        <dbReference type="PROSITE" id="PS50902"/>
    </source>
</evidence>
<dbReference type="InterPro" id="IPR008254">
    <property type="entry name" value="Flavodoxin/NO_synth"/>
</dbReference>
<evidence type="ECO:0000313" key="2">
    <source>
        <dbReference type="EMBL" id="SFP80554.1"/>
    </source>
</evidence>
<protein>
    <submittedName>
        <fullName evidence="2">Flavodoxin domain-containing protein</fullName>
    </submittedName>
</protein>
<dbReference type="AlphaFoldDB" id="A0A1I5TBX5"/>
<gene>
    <name evidence="2" type="ORF">SAMN05444277_10242</name>
</gene>
<name>A0A1I5TBX5_9BACT</name>
<dbReference type="GO" id="GO:0070819">
    <property type="term" value="F:menaquinone-dependent protoporphyrinogen oxidase activity"/>
    <property type="evidence" value="ECO:0007669"/>
    <property type="project" value="TreeGrafter"/>
</dbReference>
<dbReference type="STRING" id="1465490.SAMN05444277_10242"/>
<feature type="domain" description="Flavodoxin-like" evidence="1">
    <location>
        <begin position="3"/>
        <end position="86"/>
    </location>
</feature>
<dbReference type="SUPFAM" id="SSF52218">
    <property type="entry name" value="Flavoproteins"/>
    <property type="match status" value="1"/>
</dbReference>
<dbReference type="Pfam" id="PF12724">
    <property type="entry name" value="Flavodoxin_5"/>
    <property type="match status" value="1"/>
</dbReference>
<dbReference type="InterPro" id="IPR026816">
    <property type="entry name" value="Flavodoxin_dom"/>
</dbReference>
<dbReference type="InterPro" id="IPR052200">
    <property type="entry name" value="Protoporphyrinogen_IX_DH"/>
</dbReference>